<evidence type="ECO:0000256" key="12">
    <source>
        <dbReference type="SAM" id="SignalP"/>
    </source>
</evidence>
<dbReference type="Proteomes" id="UP000663281">
    <property type="component" value="Chromosome"/>
</dbReference>
<evidence type="ECO:0000256" key="5">
    <source>
        <dbReference type="ARBA" id="ARBA00022723"/>
    </source>
</evidence>
<sequence>MFKHTLVFSTLMLALASSAPVAAKGRPGSGGGTTPPDVNQILPIRFECSPTIKVWAQDMTQQQLIDSCAQLAVQEQDFHQRLATGNQPVADDYNDSLRVVVFDDYNQYNTYGYDLFGINTNNGGMYIEGNPADPANQASFYAHEADWLRPEFQIWNLRHEYIHYLDGRFVSYGGFNHFPSNMVWWAEGLAEYLSLGTDNGEAVSLAQNTRPSRRPSLAEIFLTDYRDSTDRIYRWSYLAVRFLFEQHYTEVLAMTDKLKQDDFNGYSAALNQMSSNYGTAFSQWIDGLSPALAPKSSSPQREQMLLRHSESHRQGHNQNQ</sequence>
<dbReference type="Pfam" id="PF01752">
    <property type="entry name" value="Peptidase_M9"/>
    <property type="match status" value="1"/>
</dbReference>
<evidence type="ECO:0000256" key="8">
    <source>
        <dbReference type="ARBA" id="ARBA00022833"/>
    </source>
</evidence>
<dbReference type="InterPro" id="IPR002169">
    <property type="entry name" value="Peptidase_M9A/M9B"/>
</dbReference>
<dbReference type="GO" id="GO:0008270">
    <property type="term" value="F:zinc ion binding"/>
    <property type="evidence" value="ECO:0007669"/>
    <property type="project" value="InterPro"/>
</dbReference>
<evidence type="ECO:0000313" key="13">
    <source>
        <dbReference type="EMBL" id="QSX28754.1"/>
    </source>
</evidence>
<evidence type="ECO:0000256" key="10">
    <source>
        <dbReference type="PIRSR" id="PIRSR602169-1"/>
    </source>
</evidence>
<reference evidence="13 14" key="1">
    <citation type="submission" date="2021-03" db="EMBL/GenBank/DDBJ databases">
        <title>Novel species identification of genus Shewanella.</title>
        <authorList>
            <person name="Liu G."/>
            <person name="Zhang Q."/>
        </authorList>
    </citation>
    <scope>NUCLEOTIDE SEQUENCE [LARGE SCALE GENOMIC DNA]</scope>
    <source>
        <strain evidence="13 14">FJAT-53726</strain>
    </source>
</reference>
<gene>
    <name evidence="13" type="ORF">JYB88_10750</name>
</gene>
<evidence type="ECO:0000256" key="9">
    <source>
        <dbReference type="ARBA" id="ARBA00023049"/>
    </source>
</evidence>
<evidence type="ECO:0000256" key="3">
    <source>
        <dbReference type="ARBA" id="ARBA00022525"/>
    </source>
</evidence>
<keyword evidence="5" id="KW-0479">Metal-binding</keyword>
<dbReference type="PANTHER" id="PTHR13062">
    <property type="entry name" value="COLLAGENASE"/>
    <property type="match status" value="1"/>
</dbReference>
<dbReference type="GO" id="GO:0004222">
    <property type="term" value="F:metalloendopeptidase activity"/>
    <property type="evidence" value="ECO:0007669"/>
    <property type="project" value="InterPro"/>
</dbReference>
<dbReference type="GO" id="GO:0006508">
    <property type="term" value="P:proteolysis"/>
    <property type="evidence" value="ECO:0007669"/>
    <property type="project" value="UniProtKB-KW"/>
</dbReference>
<dbReference type="GO" id="GO:0005576">
    <property type="term" value="C:extracellular region"/>
    <property type="evidence" value="ECO:0007669"/>
    <property type="project" value="UniProtKB-SubCell"/>
</dbReference>
<name>A0A974XI65_9GAMM</name>
<feature type="active site" evidence="10">
    <location>
        <position position="160"/>
    </location>
</feature>
<organism evidence="13 14">
    <name type="scientific">Shewanella cyperi</name>
    <dbReference type="NCBI Taxonomy" id="2814292"/>
    <lineage>
        <taxon>Bacteria</taxon>
        <taxon>Pseudomonadati</taxon>
        <taxon>Pseudomonadota</taxon>
        <taxon>Gammaproteobacteria</taxon>
        <taxon>Alteromonadales</taxon>
        <taxon>Shewanellaceae</taxon>
        <taxon>Shewanella</taxon>
    </lineage>
</organism>
<feature type="signal peptide" evidence="12">
    <location>
        <begin position="1"/>
        <end position="23"/>
    </location>
</feature>
<dbReference type="AlphaFoldDB" id="A0A974XI65"/>
<dbReference type="Gene3D" id="1.10.390.20">
    <property type="match status" value="1"/>
</dbReference>
<feature type="region of interest" description="Disordered" evidence="11">
    <location>
        <begin position="292"/>
        <end position="320"/>
    </location>
</feature>
<keyword evidence="3" id="KW-0964">Secreted</keyword>
<evidence type="ECO:0000256" key="6">
    <source>
        <dbReference type="ARBA" id="ARBA00022729"/>
    </source>
</evidence>
<dbReference type="PANTHER" id="PTHR13062:SF9">
    <property type="entry name" value="MICROBIAL COLLAGENASE"/>
    <property type="match status" value="1"/>
</dbReference>
<keyword evidence="7" id="KW-0378">Hydrolase</keyword>
<dbReference type="Gene3D" id="3.40.30.160">
    <property type="entry name" value="Collagenase ColT, N-terminal domain"/>
    <property type="match status" value="1"/>
</dbReference>
<comment type="cofactor">
    <cofactor evidence="1">
        <name>Zn(2+)</name>
        <dbReference type="ChEBI" id="CHEBI:29105"/>
    </cofactor>
</comment>
<proteinExistence type="predicted"/>
<protein>
    <submittedName>
        <fullName evidence="13">Collagenase</fullName>
    </submittedName>
</protein>
<evidence type="ECO:0000256" key="4">
    <source>
        <dbReference type="ARBA" id="ARBA00022670"/>
    </source>
</evidence>
<keyword evidence="4" id="KW-0645">Protease</keyword>
<feature type="compositionally biased region" description="Basic and acidic residues" evidence="11">
    <location>
        <begin position="304"/>
        <end position="313"/>
    </location>
</feature>
<dbReference type="EMBL" id="CP071504">
    <property type="protein sequence ID" value="QSX28754.1"/>
    <property type="molecule type" value="Genomic_DNA"/>
</dbReference>
<evidence type="ECO:0000256" key="11">
    <source>
        <dbReference type="SAM" id="MobiDB-lite"/>
    </source>
</evidence>
<dbReference type="RefSeq" id="WP_207320069.1">
    <property type="nucleotide sequence ID" value="NZ_CP071501.1"/>
</dbReference>
<evidence type="ECO:0000256" key="7">
    <source>
        <dbReference type="ARBA" id="ARBA00022801"/>
    </source>
</evidence>
<dbReference type="KEGG" id="scyp:JYB88_10750"/>
<accession>A0A974XI65</accession>
<keyword evidence="6 12" id="KW-0732">Signal</keyword>
<dbReference type="PRINTS" id="PR00931">
    <property type="entry name" value="MICOLLPTASE"/>
</dbReference>
<evidence type="ECO:0000256" key="1">
    <source>
        <dbReference type="ARBA" id="ARBA00001947"/>
    </source>
</evidence>
<keyword evidence="9" id="KW-0482">Metalloprotease</keyword>
<keyword evidence="8" id="KW-0862">Zinc</keyword>
<comment type="subcellular location">
    <subcellularLocation>
        <location evidence="2">Secreted</location>
    </subcellularLocation>
</comment>
<evidence type="ECO:0000256" key="2">
    <source>
        <dbReference type="ARBA" id="ARBA00004613"/>
    </source>
</evidence>
<evidence type="ECO:0000313" key="14">
    <source>
        <dbReference type="Proteomes" id="UP000663281"/>
    </source>
</evidence>
<keyword evidence="14" id="KW-1185">Reference proteome</keyword>
<feature type="chain" id="PRO_5037149400" evidence="12">
    <location>
        <begin position="24"/>
        <end position="320"/>
    </location>
</feature>